<dbReference type="InterPro" id="IPR036116">
    <property type="entry name" value="FN3_sf"/>
</dbReference>
<dbReference type="InParanoid" id="A0A672I7S0"/>
<evidence type="ECO:0000313" key="3">
    <source>
        <dbReference type="Proteomes" id="UP000472267"/>
    </source>
</evidence>
<dbReference type="InterPro" id="IPR013783">
    <property type="entry name" value="Ig-like_fold"/>
</dbReference>
<organism evidence="2 3">
    <name type="scientific">Salarias fasciatus</name>
    <name type="common">Jewelled blenny</name>
    <name type="synonym">Blennius fasciatus</name>
    <dbReference type="NCBI Taxonomy" id="181472"/>
    <lineage>
        <taxon>Eukaryota</taxon>
        <taxon>Metazoa</taxon>
        <taxon>Chordata</taxon>
        <taxon>Craniata</taxon>
        <taxon>Vertebrata</taxon>
        <taxon>Euteleostomi</taxon>
        <taxon>Actinopterygii</taxon>
        <taxon>Neopterygii</taxon>
        <taxon>Teleostei</taxon>
        <taxon>Neoteleostei</taxon>
        <taxon>Acanthomorphata</taxon>
        <taxon>Ovalentaria</taxon>
        <taxon>Blenniimorphae</taxon>
        <taxon>Blenniiformes</taxon>
        <taxon>Blennioidei</taxon>
        <taxon>Blenniidae</taxon>
        <taxon>Salariinae</taxon>
        <taxon>Salarias</taxon>
    </lineage>
</organism>
<name>A0A672I7S0_SALFA</name>
<dbReference type="PROSITE" id="PS50853">
    <property type="entry name" value="FN3"/>
    <property type="match status" value="1"/>
</dbReference>
<protein>
    <recommendedName>
        <fullName evidence="1">Fibronectin type-III domain-containing protein</fullName>
    </recommendedName>
</protein>
<evidence type="ECO:0000259" key="1">
    <source>
        <dbReference type="PROSITE" id="PS50853"/>
    </source>
</evidence>
<reference evidence="2" key="2">
    <citation type="submission" date="2025-08" db="UniProtKB">
        <authorList>
            <consortium name="Ensembl"/>
        </authorList>
    </citation>
    <scope>IDENTIFICATION</scope>
</reference>
<dbReference type="InterPro" id="IPR003961">
    <property type="entry name" value="FN3_dom"/>
</dbReference>
<dbReference type="Gene3D" id="2.60.40.10">
    <property type="entry name" value="Immunoglobulins"/>
    <property type="match status" value="1"/>
</dbReference>
<dbReference type="SUPFAM" id="SSF49265">
    <property type="entry name" value="Fibronectin type III"/>
    <property type="match status" value="1"/>
</dbReference>
<dbReference type="CDD" id="cd00063">
    <property type="entry name" value="FN3"/>
    <property type="match status" value="1"/>
</dbReference>
<evidence type="ECO:0000313" key="2">
    <source>
        <dbReference type="Ensembl" id="ENSSFAP00005037731.1"/>
    </source>
</evidence>
<sequence length="49" mass="5474">QSLHRYEFRVIARNAVGTVSPPSNSSGYIMTKDESSKCFQPEAIRQSLS</sequence>
<proteinExistence type="predicted"/>
<reference evidence="2" key="1">
    <citation type="submission" date="2019-06" db="EMBL/GenBank/DDBJ databases">
        <authorList>
            <consortium name="Wellcome Sanger Institute Data Sharing"/>
        </authorList>
    </citation>
    <scope>NUCLEOTIDE SEQUENCE [LARGE SCALE GENOMIC DNA]</scope>
</reference>
<feature type="domain" description="Fibronectin type-III" evidence="1">
    <location>
        <begin position="1"/>
        <end position="34"/>
    </location>
</feature>
<dbReference type="AlphaFoldDB" id="A0A672I7S0"/>
<dbReference type="Proteomes" id="UP000472267">
    <property type="component" value="Chromosome 16"/>
</dbReference>
<reference evidence="2" key="3">
    <citation type="submission" date="2025-09" db="UniProtKB">
        <authorList>
            <consortium name="Ensembl"/>
        </authorList>
    </citation>
    <scope>IDENTIFICATION</scope>
</reference>
<keyword evidence="3" id="KW-1185">Reference proteome</keyword>
<dbReference type="Ensembl" id="ENSSFAT00005039130.1">
    <property type="protein sequence ID" value="ENSSFAP00005037731.1"/>
    <property type="gene ID" value="ENSSFAG00005018974.1"/>
</dbReference>
<accession>A0A672I7S0</accession>